<dbReference type="Gene3D" id="3.40.50.1820">
    <property type="entry name" value="alpha/beta hydrolase"/>
    <property type="match status" value="1"/>
</dbReference>
<dbReference type="InterPro" id="IPR018202">
    <property type="entry name" value="Ser_caboxypep_ser_AS"/>
</dbReference>
<dbReference type="WBParaSite" id="maker-uti_cns_0001673-snap-gene-0.5-mRNA-1">
    <property type="protein sequence ID" value="maker-uti_cns_0001673-snap-gene-0.5-mRNA-1"/>
    <property type="gene ID" value="maker-uti_cns_0001673-snap-gene-0.5"/>
</dbReference>
<evidence type="ECO:0000256" key="4">
    <source>
        <dbReference type="ARBA" id="ARBA00022801"/>
    </source>
</evidence>
<evidence type="ECO:0000256" key="6">
    <source>
        <dbReference type="SAM" id="MobiDB-lite"/>
    </source>
</evidence>
<dbReference type="PANTHER" id="PTHR11802">
    <property type="entry name" value="SERINE PROTEASE FAMILY S10 SERINE CARBOXYPEPTIDASE"/>
    <property type="match status" value="1"/>
</dbReference>
<dbReference type="EC" id="3.4.16.-" evidence="5"/>
<sequence length="508" mass="57130">MARLDSMLLPLLLAAVGSLICHAAPAEDQVMILPGLKQQPAFKHYSGYLKAGGDRHLHYWLVESSKADPTKAPLVLWFNGGPGCSSLEGLLRENGPFRVNDMAWLEMNPYAWNRDANVLYIEAPAGVGFSYSESNVTKTNDTQVAEDNYLALKSFLEKFPEYKGREMHISGESYGGVYVPTLAARVLTDKSINLRGILIGNSIDSWPLNSLSLIYFGYYHGLIGYQFWANLTSSCCNSCVGVRCDFYAGKSKPACADLLSRAERITDGLNIYNLYQPCYGGVPKSRRQRSLLNNLMFDHLEDSTMDVTSWTMLMSQDDTQRDSSQQRQTQQESPSPQQVARTYLLRRSRQDRLASIGEDPPCTNSTAITTYLNLPAARYALHVKDVGPYTICSNLDYTVEYNDMTPVYQKLLKSGRLRITLYNGDVDMACNFLQTEWFLQNLNQTVTTPRKPWYFDDPVNGRQIGGFVRQWAGNLTYLTVRGSGHMVPEDKPQQAYVLFKNHLTGSGY</sequence>
<name>A0A1I8GEA5_9PLAT</name>
<dbReference type="PROSITE" id="PS00131">
    <property type="entry name" value="CARBOXYPEPT_SER_SER"/>
    <property type="match status" value="1"/>
</dbReference>
<keyword evidence="7" id="KW-1185">Reference proteome</keyword>
<feature type="compositionally biased region" description="Low complexity" evidence="6">
    <location>
        <begin position="322"/>
        <end position="338"/>
    </location>
</feature>
<dbReference type="InterPro" id="IPR001563">
    <property type="entry name" value="Peptidase_S10"/>
</dbReference>
<feature type="chain" id="PRO_5009030151" description="Carboxypeptidase" evidence="5">
    <location>
        <begin position="24"/>
        <end position="508"/>
    </location>
</feature>
<protein>
    <recommendedName>
        <fullName evidence="5">Carboxypeptidase</fullName>
        <ecNumber evidence="5">3.4.16.-</ecNumber>
    </recommendedName>
</protein>
<comment type="similarity">
    <text evidence="1 5">Belongs to the peptidase S10 family.</text>
</comment>
<dbReference type="SUPFAM" id="SSF53474">
    <property type="entry name" value="alpha/beta-Hydrolases"/>
    <property type="match status" value="1"/>
</dbReference>
<keyword evidence="2 5" id="KW-0121">Carboxypeptidase</keyword>
<dbReference type="Gene3D" id="3.40.50.12670">
    <property type="match status" value="1"/>
</dbReference>
<dbReference type="Proteomes" id="UP000095280">
    <property type="component" value="Unplaced"/>
</dbReference>
<dbReference type="AlphaFoldDB" id="A0A1I8GEA5"/>
<dbReference type="InterPro" id="IPR029058">
    <property type="entry name" value="AB_hydrolase_fold"/>
</dbReference>
<dbReference type="GO" id="GO:1904715">
    <property type="term" value="P:negative regulation of chaperone-mediated autophagy"/>
    <property type="evidence" value="ECO:0007669"/>
    <property type="project" value="UniProtKB-ARBA"/>
</dbReference>
<keyword evidence="4 5" id="KW-0378">Hydrolase</keyword>
<feature type="region of interest" description="Disordered" evidence="6">
    <location>
        <begin position="316"/>
        <end position="339"/>
    </location>
</feature>
<dbReference type="PANTHER" id="PTHR11802:SF201">
    <property type="entry name" value="CARBOXYPEPTIDASE"/>
    <property type="match status" value="1"/>
</dbReference>
<dbReference type="PROSITE" id="PS00560">
    <property type="entry name" value="CARBOXYPEPT_SER_HIS"/>
    <property type="match status" value="1"/>
</dbReference>
<evidence type="ECO:0000256" key="3">
    <source>
        <dbReference type="ARBA" id="ARBA00022670"/>
    </source>
</evidence>
<organism evidence="7 8">
    <name type="scientific">Macrostomum lignano</name>
    <dbReference type="NCBI Taxonomy" id="282301"/>
    <lineage>
        <taxon>Eukaryota</taxon>
        <taxon>Metazoa</taxon>
        <taxon>Spiralia</taxon>
        <taxon>Lophotrochozoa</taxon>
        <taxon>Platyhelminthes</taxon>
        <taxon>Rhabditophora</taxon>
        <taxon>Macrostomorpha</taxon>
        <taxon>Macrostomida</taxon>
        <taxon>Macrostomidae</taxon>
        <taxon>Macrostomum</taxon>
    </lineage>
</organism>
<dbReference type="Pfam" id="PF00450">
    <property type="entry name" value="Peptidase_S10"/>
    <property type="match status" value="1"/>
</dbReference>
<accession>A0A1I8GEA5</accession>
<dbReference type="FunFam" id="3.40.50.1820:FF:000335">
    <property type="entry name" value="Carboxypeptidase"/>
    <property type="match status" value="1"/>
</dbReference>
<evidence type="ECO:0000256" key="2">
    <source>
        <dbReference type="ARBA" id="ARBA00022645"/>
    </source>
</evidence>
<proteinExistence type="inferred from homology"/>
<dbReference type="GO" id="GO:0031647">
    <property type="term" value="P:regulation of protein stability"/>
    <property type="evidence" value="ECO:0007669"/>
    <property type="project" value="UniProtKB-ARBA"/>
</dbReference>
<dbReference type="InterPro" id="IPR033124">
    <property type="entry name" value="Ser_caboxypep_his_AS"/>
</dbReference>
<dbReference type="PRINTS" id="PR00724">
    <property type="entry name" value="CRBOXYPTASEC"/>
</dbReference>
<dbReference type="GO" id="GO:0006508">
    <property type="term" value="P:proteolysis"/>
    <property type="evidence" value="ECO:0007669"/>
    <property type="project" value="UniProtKB-KW"/>
</dbReference>
<keyword evidence="3 5" id="KW-0645">Protease</keyword>
<reference evidence="8" key="1">
    <citation type="submission" date="2016-11" db="UniProtKB">
        <authorList>
            <consortium name="WormBaseParasite"/>
        </authorList>
    </citation>
    <scope>IDENTIFICATION</scope>
</reference>
<feature type="signal peptide" evidence="5">
    <location>
        <begin position="1"/>
        <end position="23"/>
    </location>
</feature>
<evidence type="ECO:0000313" key="8">
    <source>
        <dbReference type="WBParaSite" id="maker-uti_cns_0001673-snap-gene-0.5-mRNA-1"/>
    </source>
</evidence>
<evidence type="ECO:0000256" key="5">
    <source>
        <dbReference type="RuleBase" id="RU361156"/>
    </source>
</evidence>
<keyword evidence="5" id="KW-0732">Signal</keyword>
<dbReference type="GO" id="GO:0004185">
    <property type="term" value="F:serine-type carboxypeptidase activity"/>
    <property type="evidence" value="ECO:0007669"/>
    <property type="project" value="UniProtKB-UniRule"/>
</dbReference>
<evidence type="ECO:0000313" key="7">
    <source>
        <dbReference type="Proteomes" id="UP000095280"/>
    </source>
</evidence>
<dbReference type="FunFam" id="3.40.50.12670:FF:000002">
    <property type="entry name" value="Carboxypeptidase"/>
    <property type="match status" value="1"/>
</dbReference>
<evidence type="ECO:0000256" key="1">
    <source>
        <dbReference type="ARBA" id="ARBA00009431"/>
    </source>
</evidence>